<dbReference type="EMBL" id="SMFL01000011">
    <property type="protein sequence ID" value="TDE11749.1"/>
    <property type="molecule type" value="Genomic_DNA"/>
</dbReference>
<dbReference type="OrthoDB" id="963593at2"/>
<dbReference type="RefSeq" id="WP_131961074.1">
    <property type="nucleotide sequence ID" value="NZ_SMFL01000011.1"/>
</dbReference>
<dbReference type="PROSITE" id="PS51257">
    <property type="entry name" value="PROKAR_LIPOPROTEIN"/>
    <property type="match status" value="1"/>
</dbReference>
<reference evidence="1 2" key="1">
    <citation type="submission" date="2019-03" db="EMBL/GenBank/DDBJ databases">
        <title>Dyadobacter AR-3-6 sp. nov., isolated from arctic soil.</title>
        <authorList>
            <person name="Chaudhary D.K."/>
        </authorList>
    </citation>
    <scope>NUCLEOTIDE SEQUENCE [LARGE SCALE GENOMIC DNA]</scope>
    <source>
        <strain evidence="1 2">AR-3-6</strain>
    </source>
</reference>
<sequence length="154" mass="17315">MKKPLILLFFISFGLQSCSDDVDPVVNTLYVNDGSRTEQREKALLDLYQYYTYGKVASNKEYYEVVSKKNGRFILNYYPSGKLLTLCGDPGSGWSDQFKNIDESILQKLANANITFDDIEGIGSLDCTLDSSYIKLLPKNDPFVQVKTNGIPSL</sequence>
<proteinExistence type="predicted"/>
<protein>
    <submittedName>
        <fullName evidence="1">Uncharacterized protein</fullName>
    </submittedName>
</protein>
<accession>A0A4R5DDC0</accession>
<evidence type="ECO:0000313" key="1">
    <source>
        <dbReference type="EMBL" id="TDE11749.1"/>
    </source>
</evidence>
<evidence type="ECO:0000313" key="2">
    <source>
        <dbReference type="Proteomes" id="UP000294850"/>
    </source>
</evidence>
<comment type="caution">
    <text evidence="1">The sequence shown here is derived from an EMBL/GenBank/DDBJ whole genome shotgun (WGS) entry which is preliminary data.</text>
</comment>
<organism evidence="1 2">
    <name type="scientific">Dyadobacter psychrotolerans</name>
    <dbReference type="NCBI Taxonomy" id="2541721"/>
    <lineage>
        <taxon>Bacteria</taxon>
        <taxon>Pseudomonadati</taxon>
        <taxon>Bacteroidota</taxon>
        <taxon>Cytophagia</taxon>
        <taxon>Cytophagales</taxon>
        <taxon>Spirosomataceae</taxon>
        <taxon>Dyadobacter</taxon>
    </lineage>
</organism>
<keyword evidence="2" id="KW-1185">Reference proteome</keyword>
<dbReference type="Proteomes" id="UP000294850">
    <property type="component" value="Unassembled WGS sequence"/>
</dbReference>
<name>A0A4R5DDC0_9BACT</name>
<gene>
    <name evidence="1" type="ORF">E0F88_25345</name>
</gene>
<dbReference type="AlphaFoldDB" id="A0A4R5DDC0"/>